<dbReference type="GO" id="GO:0005634">
    <property type="term" value="C:nucleus"/>
    <property type="evidence" value="ECO:0007669"/>
    <property type="project" value="UniProtKB-SubCell"/>
</dbReference>
<dbReference type="PANTHER" id="PTHR45740:SF4">
    <property type="entry name" value="PROTEIN MONO-ADP-RIBOSYLTRANSFERASE PARP11"/>
    <property type="match status" value="1"/>
</dbReference>
<keyword evidence="8" id="KW-1185">Reference proteome</keyword>
<dbReference type="InterPro" id="IPR037197">
    <property type="entry name" value="WWE_dom_sf"/>
</dbReference>
<evidence type="ECO:0000259" key="5">
    <source>
        <dbReference type="PROSITE" id="PS50918"/>
    </source>
</evidence>
<dbReference type="Pfam" id="PF02825">
    <property type="entry name" value="WWE"/>
    <property type="match status" value="1"/>
</dbReference>
<keyword evidence="2" id="KW-0539">Nucleus</keyword>
<comment type="caution">
    <text evidence="7">The sequence shown here is derived from an EMBL/GenBank/DDBJ whole genome shotgun (WGS) entry which is preliminary data.</text>
</comment>
<dbReference type="Proteomes" id="UP000677803">
    <property type="component" value="Unassembled WGS sequence"/>
</dbReference>
<feature type="domain" description="PARP catalytic" evidence="6">
    <location>
        <begin position="101"/>
        <end position="305"/>
    </location>
</feature>
<evidence type="ECO:0000256" key="2">
    <source>
        <dbReference type="ARBA" id="ARBA00023242"/>
    </source>
</evidence>
<protein>
    <recommendedName>
        <fullName evidence="4">Poly [ADP-ribose] polymerase</fullName>
        <shortName evidence="4">PARP</shortName>
        <ecNumber evidence="4">2.4.2.-</ecNumber>
    </recommendedName>
</protein>
<comment type="subcellular location">
    <subcellularLocation>
        <location evidence="1">Nucleus</location>
    </subcellularLocation>
</comment>
<dbReference type="Gene3D" id="3.90.228.10">
    <property type="match status" value="1"/>
</dbReference>
<reference evidence="7" key="1">
    <citation type="submission" date="2021-05" db="EMBL/GenBank/DDBJ databases">
        <authorList>
            <person name="Tigano A."/>
        </authorList>
    </citation>
    <scope>NUCLEOTIDE SEQUENCE</scope>
</reference>
<feature type="domain" description="WWE" evidence="5">
    <location>
        <begin position="5"/>
        <end position="87"/>
    </location>
</feature>
<proteinExistence type="inferred from homology"/>
<dbReference type="SUPFAM" id="SSF56399">
    <property type="entry name" value="ADP-ribosylation"/>
    <property type="match status" value="1"/>
</dbReference>
<dbReference type="PROSITE" id="PS51059">
    <property type="entry name" value="PARP_CATALYTIC"/>
    <property type="match status" value="1"/>
</dbReference>
<dbReference type="InterPro" id="IPR004170">
    <property type="entry name" value="WWE_dom"/>
</dbReference>
<keyword evidence="4" id="KW-0520">NAD</keyword>
<keyword evidence="4" id="KW-0808">Transferase</keyword>
<dbReference type="Gene3D" id="3.30.720.50">
    <property type="match status" value="1"/>
</dbReference>
<evidence type="ECO:0000256" key="1">
    <source>
        <dbReference type="ARBA" id="ARBA00004123"/>
    </source>
</evidence>
<dbReference type="CDD" id="cd01439">
    <property type="entry name" value="TCCD_inducible_PARP_like"/>
    <property type="match status" value="1"/>
</dbReference>
<name>A0A8S4AZS5_9TELE</name>
<dbReference type="AlphaFoldDB" id="A0A8S4AZS5"/>
<evidence type="ECO:0000259" key="6">
    <source>
        <dbReference type="PROSITE" id="PS51059"/>
    </source>
</evidence>
<comment type="similarity">
    <text evidence="3">Belongs to the ARTD/PARP family.</text>
</comment>
<dbReference type="InterPro" id="IPR012317">
    <property type="entry name" value="Poly(ADP-ribose)pol_cat_dom"/>
</dbReference>
<evidence type="ECO:0000313" key="7">
    <source>
        <dbReference type="EMBL" id="CAG5927532.1"/>
    </source>
</evidence>
<evidence type="ECO:0000256" key="3">
    <source>
        <dbReference type="ARBA" id="ARBA00024347"/>
    </source>
</evidence>
<organism evidence="7 8">
    <name type="scientific">Menidia menidia</name>
    <name type="common">Atlantic silverside</name>
    <dbReference type="NCBI Taxonomy" id="238744"/>
    <lineage>
        <taxon>Eukaryota</taxon>
        <taxon>Metazoa</taxon>
        <taxon>Chordata</taxon>
        <taxon>Craniata</taxon>
        <taxon>Vertebrata</taxon>
        <taxon>Euteleostomi</taxon>
        <taxon>Actinopterygii</taxon>
        <taxon>Neopterygii</taxon>
        <taxon>Teleostei</taxon>
        <taxon>Neoteleostei</taxon>
        <taxon>Acanthomorphata</taxon>
        <taxon>Ovalentaria</taxon>
        <taxon>Atherinomorphae</taxon>
        <taxon>Atheriniformes</taxon>
        <taxon>Atherinopsidae</taxon>
        <taxon>Menidiinae</taxon>
        <taxon>Menidia</taxon>
    </lineage>
</organism>
<dbReference type="InterPro" id="IPR051712">
    <property type="entry name" value="ARTD-AVP"/>
</dbReference>
<evidence type="ECO:0000256" key="4">
    <source>
        <dbReference type="RuleBase" id="RU362114"/>
    </source>
</evidence>
<dbReference type="GO" id="GO:1990404">
    <property type="term" value="F:NAD+-protein mono-ADP-ribosyltransferase activity"/>
    <property type="evidence" value="ECO:0007669"/>
    <property type="project" value="TreeGrafter"/>
</dbReference>
<dbReference type="Pfam" id="PF00644">
    <property type="entry name" value="PARP"/>
    <property type="match status" value="1"/>
</dbReference>
<dbReference type="PROSITE" id="PS50918">
    <property type="entry name" value="WWE"/>
    <property type="match status" value="1"/>
</dbReference>
<dbReference type="EC" id="2.4.2.-" evidence="4"/>
<dbReference type="GO" id="GO:0003950">
    <property type="term" value="F:NAD+ poly-ADP-ribosyltransferase activity"/>
    <property type="evidence" value="ECO:0007669"/>
    <property type="project" value="UniProtKB-UniRule"/>
</dbReference>
<gene>
    <name evidence="7" type="ORF">MMEN_LOCUS11379</name>
</gene>
<keyword evidence="4" id="KW-0328">Glycosyltransferase</keyword>
<dbReference type="EMBL" id="CAJRST010011113">
    <property type="protein sequence ID" value="CAG5927532.1"/>
    <property type="molecule type" value="Genomic_DNA"/>
</dbReference>
<accession>A0A8S4AZS5</accession>
<sequence length="305" mass="35306">MGGNEEVEPMDTSDTPWFWYYLEECGRWHLFEHDPNNSFRNGDIENYYLLDPRGTLTMHSSGSISRIDFSAMLQTNLSTGEQRRIKRSCKIERNCSCFSEAPIFWESIDPKLPYQLVPLEESTPEHWTVANYVKVGGLLVRPIVSIYRIQNVDLWEMYCRKKIQLKRIRGVSQIQERRLFHGTDMSNVDSICKYNFDLRLAGQHGHVYGKGIYFATHATYADKYSSISSDSSPLPFVRHSGTSKILFLARVMVGKSTLGQRHFQKPDHGGLENSHDSCVDDLNHPKMVVIFDPNQIYPEYMIQYT</sequence>
<dbReference type="PANTHER" id="PTHR45740">
    <property type="entry name" value="POLY [ADP-RIBOSE] POLYMERASE"/>
    <property type="match status" value="1"/>
</dbReference>
<evidence type="ECO:0000313" key="8">
    <source>
        <dbReference type="Proteomes" id="UP000677803"/>
    </source>
</evidence>
<dbReference type="OrthoDB" id="6133115at2759"/>
<dbReference type="SUPFAM" id="SSF117839">
    <property type="entry name" value="WWE domain"/>
    <property type="match status" value="1"/>
</dbReference>